<dbReference type="PRINTS" id="PR00081">
    <property type="entry name" value="GDHRDH"/>
</dbReference>
<dbReference type="PANTHER" id="PTHR44252:SF3">
    <property type="entry name" value="D-ERYTHRULOSE REDUCTASE-RELATED"/>
    <property type="match status" value="1"/>
</dbReference>
<organism evidence="5">
    <name type="scientific">Enterobius vermicularis</name>
    <name type="common">Human pinworm</name>
    <dbReference type="NCBI Taxonomy" id="51028"/>
    <lineage>
        <taxon>Eukaryota</taxon>
        <taxon>Metazoa</taxon>
        <taxon>Ecdysozoa</taxon>
        <taxon>Nematoda</taxon>
        <taxon>Chromadorea</taxon>
        <taxon>Rhabditida</taxon>
        <taxon>Spirurina</taxon>
        <taxon>Oxyuridomorpha</taxon>
        <taxon>Oxyuroidea</taxon>
        <taxon>Oxyuridae</taxon>
        <taxon>Enterobius</taxon>
    </lineage>
</organism>
<evidence type="ECO:0000313" key="4">
    <source>
        <dbReference type="Proteomes" id="UP000274131"/>
    </source>
</evidence>
<dbReference type="Pfam" id="PF13561">
    <property type="entry name" value="adh_short_C2"/>
    <property type="match status" value="1"/>
</dbReference>
<comment type="similarity">
    <text evidence="1">Belongs to the short-chain dehydrogenases/reductases (SDR) family.</text>
</comment>
<dbReference type="GO" id="GO:0050038">
    <property type="term" value="F:L-xylulose reductase (NADPH) activity"/>
    <property type="evidence" value="ECO:0007669"/>
    <property type="project" value="TreeGrafter"/>
</dbReference>
<keyword evidence="2" id="KW-0521">NADP</keyword>
<evidence type="ECO:0000313" key="5">
    <source>
        <dbReference type="WBParaSite" id="EVEC_0001043401-mRNA-1"/>
    </source>
</evidence>
<dbReference type="Proteomes" id="UP000274131">
    <property type="component" value="Unassembled WGS sequence"/>
</dbReference>
<dbReference type="InterPro" id="IPR051737">
    <property type="entry name" value="L-xylulose/Carbonyl_redctase"/>
</dbReference>
<sequence length="140" mass="15099">MVNLRGSLVISQIVVKRMIAHKIHGVIVNVSSQASLKPFESHTCYCASKAALDMATKVMATELGNHSIRINCVNPTVVLTDMGKRAWSDPEKSKCVLSRTPLKRVAEVDDVVNAVLFLLSEKSSMTTGSILPVDGGYISA</sequence>
<dbReference type="OrthoDB" id="47007at2759"/>
<dbReference type="GO" id="GO:0006006">
    <property type="term" value="P:glucose metabolic process"/>
    <property type="evidence" value="ECO:0007669"/>
    <property type="project" value="TreeGrafter"/>
</dbReference>
<dbReference type="AlphaFoldDB" id="A0A0N4VHY3"/>
<reference evidence="5" key="1">
    <citation type="submission" date="2017-02" db="UniProtKB">
        <authorList>
            <consortium name="WormBaseParasite"/>
        </authorList>
    </citation>
    <scope>IDENTIFICATION</scope>
</reference>
<proteinExistence type="inferred from homology"/>
<protein>
    <submittedName>
        <fullName evidence="5">L-xylulose reductase</fullName>
    </submittedName>
</protein>
<dbReference type="GO" id="GO:0004090">
    <property type="term" value="F:carbonyl reductase (NADPH) activity"/>
    <property type="evidence" value="ECO:0007669"/>
    <property type="project" value="TreeGrafter"/>
</dbReference>
<dbReference type="InterPro" id="IPR036291">
    <property type="entry name" value="NAD(P)-bd_dom_sf"/>
</dbReference>
<keyword evidence="4" id="KW-1185">Reference proteome</keyword>
<dbReference type="EMBL" id="UXUI01010293">
    <property type="protein sequence ID" value="VDD95028.1"/>
    <property type="molecule type" value="Genomic_DNA"/>
</dbReference>
<dbReference type="PANTHER" id="PTHR44252">
    <property type="entry name" value="D-ERYTHRULOSE REDUCTASE"/>
    <property type="match status" value="1"/>
</dbReference>
<dbReference type="WBParaSite" id="EVEC_0001043401-mRNA-1">
    <property type="protein sequence ID" value="EVEC_0001043401-mRNA-1"/>
    <property type="gene ID" value="EVEC_0001043401"/>
</dbReference>
<dbReference type="GO" id="GO:0005997">
    <property type="term" value="P:xylulose metabolic process"/>
    <property type="evidence" value="ECO:0007669"/>
    <property type="project" value="TreeGrafter"/>
</dbReference>
<dbReference type="Gene3D" id="3.40.50.720">
    <property type="entry name" value="NAD(P)-binding Rossmann-like Domain"/>
    <property type="match status" value="1"/>
</dbReference>
<name>A0A0N4VHY3_ENTVE</name>
<dbReference type="InterPro" id="IPR002347">
    <property type="entry name" value="SDR_fam"/>
</dbReference>
<gene>
    <name evidence="3" type="ORF">EVEC_LOCUS9779</name>
</gene>
<evidence type="ECO:0000256" key="1">
    <source>
        <dbReference type="ARBA" id="ARBA00006484"/>
    </source>
</evidence>
<reference evidence="3 4" key="2">
    <citation type="submission" date="2018-10" db="EMBL/GenBank/DDBJ databases">
        <authorList>
            <consortium name="Pathogen Informatics"/>
        </authorList>
    </citation>
    <scope>NUCLEOTIDE SEQUENCE [LARGE SCALE GENOMIC DNA]</scope>
</reference>
<dbReference type="SUPFAM" id="SSF51735">
    <property type="entry name" value="NAD(P)-binding Rossmann-fold domains"/>
    <property type="match status" value="1"/>
</dbReference>
<evidence type="ECO:0000256" key="2">
    <source>
        <dbReference type="ARBA" id="ARBA00022857"/>
    </source>
</evidence>
<evidence type="ECO:0000313" key="3">
    <source>
        <dbReference type="EMBL" id="VDD95028.1"/>
    </source>
</evidence>
<dbReference type="STRING" id="51028.A0A0N4VHY3"/>
<accession>A0A0N4VHY3</accession>